<evidence type="ECO:0000256" key="8">
    <source>
        <dbReference type="ARBA" id="ARBA00022840"/>
    </source>
</evidence>
<evidence type="ECO:0000256" key="4">
    <source>
        <dbReference type="ARBA" id="ARBA00022692"/>
    </source>
</evidence>
<dbReference type="OrthoDB" id="4062651at2759"/>
<evidence type="ECO:0000256" key="1">
    <source>
        <dbReference type="ARBA" id="ARBA00004479"/>
    </source>
</evidence>
<dbReference type="PANTHER" id="PTHR27005">
    <property type="entry name" value="WALL-ASSOCIATED RECEPTOR KINASE-LIKE 21"/>
    <property type="match status" value="1"/>
</dbReference>
<evidence type="ECO:0000256" key="7">
    <source>
        <dbReference type="ARBA" id="ARBA00022777"/>
    </source>
</evidence>
<accession>A0A835G1X0</accession>
<comment type="subcellular location">
    <subcellularLocation>
        <location evidence="1">Membrane</location>
        <topology evidence="1">Single-pass type I membrane protein</topology>
    </subcellularLocation>
</comment>
<keyword evidence="4 14" id="KW-0812">Transmembrane</keyword>
<dbReference type="InterPro" id="IPR000152">
    <property type="entry name" value="EGF-type_Asp/Asn_hydroxyl_site"/>
</dbReference>
<keyword evidence="9 14" id="KW-1133">Transmembrane helix</keyword>
<dbReference type="AlphaFoldDB" id="A0A835G1X0"/>
<dbReference type="InterPro" id="IPR001245">
    <property type="entry name" value="Ser-Thr/Tyr_kinase_cat_dom"/>
</dbReference>
<evidence type="ECO:0000313" key="18">
    <source>
        <dbReference type="Proteomes" id="UP000636709"/>
    </source>
</evidence>
<evidence type="ECO:0000256" key="9">
    <source>
        <dbReference type="ARBA" id="ARBA00022989"/>
    </source>
</evidence>
<organism evidence="17 18">
    <name type="scientific">Digitaria exilis</name>
    <dbReference type="NCBI Taxonomy" id="1010633"/>
    <lineage>
        <taxon>Eukaryota</taxon>
        <taxon>Viridiplantae</taxon>
        <taxon>Streptophyta</taxon>
        <taxon>Embryophyta</taxon>
        <taxon>Tracheophyta</taxon>
        <taxon>Spermatophyta</taxon>
        <taxon>Magnoliopsida</taxon>
        <taxon>Liliopsida</taxon>
        <taxon>Poales</taxon>
        <taxon>Poaceae</taxon>
        <taxon>PACMAD clade</taxon>
        <taxon>Panicoideae</taxon>
        <taxon>Panicodae</taxon>
        <taxon>Paniceae</taxon>
        <taxon>Anthephorinae</taxon>
        <taxon>Digitaria</taxon>
    </lineage>
</organism>
<dbReference type="SMART" id="SM00220">
    <property type="entry name" value="S_TKc"/>
    <property type="match status" value="1"/>
</dbReference>
<feature type="domain" description="Protein kinase" evidence="16">
    <location>
        <begin position="431"/>
        <end position="703"/>
    </location>
</feature>
<feature type="binding site" evidence="13">
    <location>
        <position position="460"/>
    </location>
    <ligand>
        <name>ATP</name>
        <dbReference type="ChEBI" id="CHEBI:30616"/>
    </ligand>
</feature>
<feature type="transmembrane region" description="Helical" evidence="14">
    <location>
        <begin position="355"/>
        <end position="379"/>
    </location>
</feature>
<dbReference type="PROSITE" id="PS00107">
    <property type="entry name" value="PROTEIN_KINASE_ATP"/>
    <property type="match status" value="1"/>
</dbReference>
<keyword evidence="3" id="KW-0808">Transferase</keyword>
<name>A0A835G1X0_9POAL</name>
<evidence type="ECO:0000256" key="11">
    <source>
        <dbReference type="ARBA" id="ARBA00023157"/>
    </source>
</evidence>
<dbReference type="FunFam" id="1.10.510.10:FF:000084">
    <property type="entry name" value="Wall-associated receptor kinase 2"/>
    <property type="match status" value="1"/>
</dbReference>
<dbReference type="PROSITE" id="PS00108">
    <property type="entry name" value="PROTEIN_KINASE_ST"/>
    <property type="match status" value="1"/>
</dbReference>
<dbReference type="GO" id="GO:0005886">
    <property type="term" value="C:plasma membrane"/>
    <property type="evidence" value="ECO:0007669"/>
    <property type="project" value="TreeGrafter"/>
</dbReference>
<dbReference type="Pfam" id="PF07714">
    <property type="entry name" value="PK_Tyr_Ser-Thr"/>
    <property type="match status" value="1"/>
</dbReference>
<dbReference type="InterPro" id="IPR045274">
    <property type="entry name" value="WAK-like"/>
</dbReference>
<evidence type="ECO:0000256" key="5">
    <source>
        <dbReference type="ARBA" id="ARBA00022729"/>
    </source>
</evidence>
<keyword evidence="10 14" id="KW-0472">Membrane</keyword>
<evidence type="ECO:0000256" key="6">
    <source>
        <dbReference type="ARBA" id="ARBA00022741"/>
    </source>
</evidence>
<keyword evidence="7" id="KW-0418">Kinase</keyword>
<dbReference type="InterPro" id="IPR000719">
    <property type="entry name" value="Prot_kinase_dom"/>
</dbReference>
<evidence type="ECO:0000256" key="15">
    <source>
        <dbReference type="SAM" id="SignalP"/>
    </source>
</evidence>
<dbReference type="CDD" id="cd14066">
    <property type="entry name" value="STKc_IRAK"/>
    <property type="match status" value="1"/>
</dbReference>
<dbReference type="EMBL" id="JACEFO010000112">
    <property type="protein sequence ID" value="KAF8780977.1"/>
    <property type="molecule type" value="Genomic_DNA"/>
</dbReference>
<evidence type="ECO:0000256" key="10">
    <source>
        <dbReference type="ARBA" id="ARBA00023136"/>
    </source>
</evidence>
<proteinExistence type="predicted"/>
<dbReference type="SUPFAM" id="SSF56112">
    <property type="entry name" value="Protein kinase-like (PK-like)"/>
    <property type="match status" value="1"/>
</dbReference>
<protein>
    <recommendedName>
        <fullName evidence="16">Protein kinase domain-containing protein</fullName>
    </recommendedName>
</protein>
<keyword evidence="6 13" id="KW-0547">Nucleotide-binding</keyword>
<keyword evidence="5 15" id="KW-0732">Signal</keyword>
<dbReference type="InterPro" id="IPR011009">
    <property type="entry name" value="Kinase-like_dom_sf"/>
</dbReference>
<dbReference type="GO" id="GO:0005524">
    <property type="term" value="F:ATP binding"/>
    <property type="evidence" value="ECO:0007669"/>
    <property type="project" value="UniProtKB-UniRule"/>
</dbReference>
<feature type="chain" id="PRO_5032795304" description="Protein kinase domain-containing protein" evidence="15">
    <location>
        <begin position="35"/>
        <end position="810"/>
    </location>
</feature>
<dbReference type="GO" id="GO:0030247">
    <property type="term" value="F:polysaccharide binding"/>
    <property type="evidence" value="ECO:0007669"/>
    <property type="project" value="InterPro"/>
</dbReference>
<dbReference type="InterPro" id="IPR008271">
    <property type="entry name" value="Ser/Thr_kinase_AS"/>
</dbReference>
<dbReference type="Gene3D" id="1.10.510.10">
    <property type="entry name" value="Transferase(Phosphotransferase) domain 1"/>
    <property type="match status" value="1"/>
</dbReference>
<dbReference type="PROSITE" id="PS50011">
    <property type="entry name" value="PROTEIN_KINASE_DOM"/>
    <property type="match status" value="1"/>
</dbReference>
<dbReference type="PANTHER" id="PTHR27005:SF213">
    <property type="entry name" value="PROTEIN KINASE DOMAIN-CONTAINING PROTEIN"/>
    <property type="match status" value="1"/>
</dbReference>
<dbReference type="Pfam" id="PF13947">
    <property type="entry name" value="GUB_WAK_bind"/>
    <property type="match status" value="1"/>
</dbReference>
<dbReference type="InterPro" id="IPR025287">
    <property type="entry name" value="WAK_GUB"/>
</dbReference>
<evidence type="ECO:0000256" key="3">
    <source>
        <dbReference type="ARBA" id="ARBA00022679"/>
    </source>
</evidence>
<feature type="signal peptide" evidence="15">
    <location>
        <begin position="1"/>
        <end position="34"/>
    </location>
</feature>
<dbReference type="FunFam" id="3.30.200.20:FF:000043">
    <property type="entry name" value="Wall-associated receptor kinase 2"/>
    <property type="match status" value="1"/>
</dbReference>
<dbReference type="Gene3D" id="3.30.200.20">
    <property type="entry name" value="Phosphorylase Kinase, domain 1"/>
    <property type="match status" value="1"/>
</dbReference>
<dbReference type="InterPro" id="IPR017441">
    <property type="entry name" value="Protein_kinase_ATP_BS"/>
</dbReference>
<dbReference type="CDD" id="cd00053">
    <property type="entry name" value="EGF"/>
    <property type="match status" value="1"/>
</dbReference>
<evidence type="ECO:0000313" key="17">
    <source>
        <dbReference type="EMBL" id="KAF8780977.1"/>
    </source>
</evidence>
<keyword evidence="12" id="KW-0325">Glycoprotein</keyword>
<keyword evidence="8 13" id="KW-0067">ATP-binding</keyword>
<dbReference type="GO" id="GO:0007166">
    <property type="term" value="P:cell surface receptor signaling pathway"/>
    <property type="evidence" value="ECO:0007669"/>
    <property type="project" value="InterPro"/>
</dbReference>
<dbReference type="Proteomes" id="UP000636709">
    <property type="component" value="Unassembled WGS sequence"/>
</dbReference>
<evidence type="ECO:0000256" key="2">
    <source>
        <dbReference type="ARBA" id="ARBA00022527"/>
    </source>
</evidence>
<comment type="caution">
    <text evidence="17">The sequence shown here is derived from an EMBL/GenBank/DDBJ whole genome shotgun (WGS) entry which is preliminary data.</text>
</comment>
<evidence type="ECO:0000256" key="13">
    <source>
        <dbReference type="PROSITE-ProRule" id="PRU10141"/>
    </source>
</evidence>
<gene>
    <name evidence="17" type="ORF">HU200_000944</name>
</gene>
<evidence type="ECO:0000256" key="14">
    <source>
        <dbReference type="SAM" id="Phobius"/>
    </source>
</evidence>
<keyword evidence="2" id="KW-0723">Serine/threonine-protein kinase</keyword>
<reference evidence="17" key="1">
    <citation type="submission" date="2020-07" db="EMBL/GenBank/DDBJ databases">
        <title>Genome sequence and genetic diversity analysis of an under-domesticated orphan crop, white fonio (Digitaria exilis).</title>
        <authorList>
            <person name="Bennetzen J.L."/>
            <person name="Chen S."/>
            <person name="Ma X."/>
            <person name="Wang X."/>
            <person name="Yssel A.E.J."/>
            <person name="Chaluvadi S.R."/>
            <person name="Johnson M."/>
            <person name="Gangashetty P."/>
            <person name="Hamidou F."/>
            <person name="Sanogo M.D."/>
            <person name="Zwaenepoel A."/>
            <person name="Wallace J."/>
            <person name="Van De Peer Y."/>
            <person name="Van Deynze A."/>
        </authorList>
    </citation>
    <scope>NUCLEOTIDE SEQUENCE</scope>
    <source>
        <tissue evidence="17">Leaves</tissue>
    </source>
</reference>
<dbReference type="PROSITE" id="PS00010">
    <property type="entry name" value="ASX_HYDROXYL"/>
    <property type="match status" value="1"/>
</dbReference>
<keyword evidence="11" id="KW-1015">Disulfide bond</keyword>
<sequence>MRRGAVASLMAPSIMAAVALLVLLAWQLIWGAAAAGLGLSGCNTTCGDVQVPYPFGIGPPRCHYPATGFNLTCEPSRHGRPPRLLLGDGARLLQVAEISLCNSTVRVVISSSGASVNTTTSAPVAWPGPDAWFGGNASDTPFVLAPGRANELVVTVCGMQATLRGADDVGLVSSCSSSCSDDGDVAATTTTTSYYPAAAGRSDKYCSGVGCCQAPIPVGRTSFHVRLRRLLFDGDGGARSAVRDKRARVFVAEAGWFDQESVGPEMLRHEHGDDTAVAVPVVLAWAIWPSGAEREKRAAATVNATVLSECTDDDAAWRICRSWESSCHDTGRGYTCACRPGFEGNPYIQYGCQDLTIGLSVASSAMGLVLLILGTVSIIRKIKLRRAKRLKQKFFVQNRGQLLQQLMSLRADIAERMIIPLEELEKATNNFDPARVLGGGGHGMVYKGILSDLHVIAIKKPKNGIQREIDEFINEVAILSQINHRNVVRLFGCCLETQVLLLVYEFISNGTLHDHLHKEDTERSLQWKDRLRIAKEIAKAVAYLHSSISIPIIHRDIKSSNVLLEDASTAKVSDFGASKYIPIDQIGLATTAVQGTIGYLDPMYYRTGWLTEKSDVYSFGVILVELLTKKTPNSYRSPGGVGLVMQFNTLLEEGNLAQILDPQVVDEGGSEVKEVAALAALCTKSRGDERPTMRHVEVALEAFEEPKEHVTSYYTVADQYHGNIGSHYMLTKRSTKVEEASRQYSLEEDPSPPSPQLDMCPFFLADKTSPGIEAFATEQAPRYVVLAIAKVSSIHANSTSSSPASKSRRT</sequence>
<evidence type="ECO:0000259" key="16">
    <source>
        <dbReference type="PROSITE" id="PS50011"/>
    </source>
</evidence>
<keyword evidence="18" id="KW-1185">Reference proteome</keyword>
<evidence type="ECO:0000256" key="12">
    <source>
        <dbReference type="ARBA" id="ARBA00023180"/>
    </source>
</evidence>
<dbReference type="GO" id="GO:0004674">
    <property type="term" value="F:protein serine/threonine kinase activity"/>
    <property type="evidence" value="ECO:0007669"/>
    <property type="project" value="UniProtKB-KW"/>
</dbReference>